<dbReference type="GO" id="GO:0005730">
    <property type="term" value="C:nucleolus"/>
    <property type="evidence" value="ECO:0007669"/>
    <property type="project" value="TreeGrafter"/>
</dbReference>
<evidence type="ECO:0000313" key="6">
    <source>
        <dbReference type="EMBL" id="KAJ7975102.1"/>
    </source>
</evidence>
<comment type="subcellular location">
    <subcellularLocation>
        <location evidence="1">Nucleus</location>
    </subcellularLocation>
</comment>
<name>A0AAD7Q565_QUISA</name>
<dbReference type="PANTHER" id="PTHR12687:SF8">
    <property type="entry name" value="PROTEIN REBELOTE"/>
    <property type="match status" value="1"/>
</dbReference>
<comment type="caution">
    <text evidence="6">The sequence shown here is derived from an EMBL/GenBank/DDBJ whole genome shotgun (WGS) entry which is preliminary data.</text>
</comment>
<feature type="transmembrane region" description="Helical" evidence="5">
    <location>
        <begin position="427"/>
        <end position="445"/>
    </location>
</feature>
<keyword evidence="7" id="KW-1185">Reference proteome</keyword>
<dbReference type="Pfam" id="PF03715">
    <property type="entry name" value="Noc2"/>
    <property type="match status" value="1"/>
</dbReference>
<dbReference type="GO" id="GO:0030691">
    <property type="term" value="C:Noc2p-Noc3p complex"/>
    <property type="evidence" value="ECO:0007669"/>
    <property type="project" value="TreeGrafter"/>
</dbReference>
<dbReference type="KEGG" id="qsa:O6P43_005070"/>
<evidence type="ECO:0000313" key="7">
    <source>
        <dbReference type="Proteomes" id="UP001163823"/>
    </source>
</evidence>
<evidence type="ECO:0000256" key="5">
    <source>
        <dbReference type="SAM" id="Phobius"/>
    </source>
</evidence>
<feature type="region of interest" description="Disordered" evidence="4">
    <location>
        <begin position="627"/>
        <end position="682"/>
    </location>
</feature>
<feature type="compositionally biased region" description="Basic residues" evidence="4">
    <location>
        <begin position="635"/>
        <end position="644"/>
    </location>
</feature>
<feature type="compositionally biased region" description="Basic and acidic residues" evidence="4">
    <location>
        <begin position="36"/>
        <end position="50"/>
    </location>
</feature>
<feature type="compositionally biased region" description="Basic residues" evidence="4">
    <location>
        <begin position="1"/>
        <end position="35"/>
    </location>
</feature>
<comment type="similarity">
    <text evidence="2">Belongs to the NOC2 family.</text>
</comment>
<dbReference type="GO" id="GO:0030690">
    <property type="term" value="C:Noc1p-Noc2p complex"/>
    <property type="evidence" value="ECO:0007669"/>
    <property type="project" value="TreeGrafter"/>
</dbReference>
<dbReference type="GO" id="GO:0005654">
    <property type="term" value="C:nucleoplasm"/>
    <property type="evidence" value="ECO:0007669"/>
    <property type="project" value="TreeGrafter"/>
</dbReference>
<evidence type="ECO:0000256" key="1">
    <source>
        <dbReference type="ARBA" id="ARBA00004123"/>
    </source>
</evidence>
<dbReference type="Proteomes" id="UP001163823">
    <property type="component" value="Chromosome 3"/>
</dbReference>
<keyword evidence="5" id="KW-0472">Membrane</keyword>
<sequence>MGKLGKKARKFAKKHLQSVLRQRRKFKSVIKRKAPKKNEQDLKEDHEQDAIKLSNGRNHVGEDNENASLDVIFSEDDTYATGDDSDSDGYLSEDSSSQYVAENENKSYLENSNGDSALLVQNNNIHSELVKKTKKLDRFKEKDPEFSKFLEAFCKDGKLTIGEETHSSDEDESSIDGMQLMKDNRTNMGKVLTSFSVDTWCQLVKEQHSIPAFTSLLNAYRAACHIGSEEAGVSGSVLHHKIRNSDTFGKILIFMLQEADNVTDSEILTFSISCLRPSIILFATFPSLLHRLVKISVHLWETSDGSLASHSFLVVRDVASLFSSDWFEICLVKTYKAFIGHCRFIEPAIFEHIKFLKNSFVELCSLDVQKASSKAKISIHQLARLLQKGQQTKKKEAVKKICSWQYINCIDIWVMFISANICDYDLQPLLFMIIQIIIGVAFLFPGPRYLPLKLRCVQWLNHLSSSSGVFIPVTSLVLDILEYKIGMDGGKPGKAFDLLSDIKLPKHWLKSQKFQEECVLSAIEQLSEHFLQWSYHISFPELATIPLIRLRKFYAITTIESFKRVVKKFIDQVVLNIQFVQKKRDEMVFSPKDQQSVESFLQLEKRNDNAPFTQHYKSIMNKAASRKMVSNQKFPRAKQLKNKRQHPDGMVDVAASGRHPDSSENLSADGERNKKTRKKMKI</sequence>
<accession>A0AAD7Q565</accession>
<dbReference type="InterPro" id="IPR005343">
    <property type="entry name" value="Noc2"/>
</dbReference>
<dbReference type="AlphaFoldDB" id="A0AAD7Q565"/>
<protein>
    <submittedName>
        <fullName evidence="6">Nucleolar complex protein 2-like</fullName>
    </submittedName>
</protein>
<proteinExistence type="inferred from homology"/>
<keyword evidence="5" id="KW-1133">Transmembrane helix</keyword>
<keyword evidence="3" id="KW-0539">Nucleus</keyword>
<feature type="region of interest" description="Disordered" evidence="4">
    <location>
        <begin position="1"/>
        <end position="68"/>
    </location>
</feature>
<evidence type="ECO:0000256" key="2">
    <source>
        <dbReference type="ARBA" id="ARBA00005907"/>
    </source>
</evidence>
<dbReference type="GO" id="GO:0042273">
    <property type="term" value="P:ribosomal large subunit biogenesis"/>
    <property type="evidence" value="ECO:0007669"/>
    <property type="project" value="TreeGrafter"/>
</dbReference>
<keyword evidence="5" id="KW-0812">Transmembrane</keyword>
<evidence type="ECO:0000256" key="4">
    <source>
        <dbReference type="SAM" id="MobiDB-lite"/>
    </source>
</evidence>
<gene>
    <name evidence="6" type="ORF">O6P43_005070</name>
</gene>
<evidence type="ECO:0000256" key="3">
    <source>
        <dbReference type="ARBA" id="ARBA00023242"/>
    </source>
</evidence>
<organism evidence="6 7">
    <name type="scientific">Quillaja saponaria</name>
    <name type="common">Soap bark tree</name>
    <dbReference type="NCBI Taxonomy" id="32244"/>
    <lineage>
        <taxon>Eukaryota</taxon>
        <taxon>Viridiplantae</taxon>
        <taxon>Streptophyta</taxon>
        <taxon>Embryophyta</taxon>
        <taxon>Tracheophyta</taxon>
        <taxon>Spermatophyta</taxon>
        <taxon>Magnoliopsida</taxon>
        <taxon>eudicotyledons</taxon>
        <taxon>Gunneridae</taxon>
        <taxon>Pentapetalae</taxon>
        <taxon>rosids</taxon>
        <taxon>fabids</taxon>
        <taxon>Fabales</taxon>
        <taxon>Quillajaceae</taxon>
        <taxon>Quillaja</taxon>
    </lineage>
</organism>
<reference evidence="6" key="1">
    <citation type="journal article" date="2023" name="Science">
        <title>Elucidation of the pathway for biosynthesis of saponin adjuvants from the soapbark tree.</title>
        <authorList>
            <person name="Reed J."/>
            <person name="Orme A."/>
            <person name="El-Demerdash A."/>
            <person name="Owen C."/>
            <person name="Martin L.B.B."/>
            <person name="Misra R.C."/>
            <person name="Kikuchi S."/>
            <person name="Rejzek M."/>
            <person name="Martin A.C."/>
            <person name="Harkess A."/>
            <person name="Leebens-Mack J."/>
            <person name="Louveau T."/>
            <person name="Stephenson M.J."/>
            <person name="Osbourn A."/>
        </authorList>
    </citation>
    <scope>NUCLEOTIDE SEQUENCE</scope>
    <source>
        <strain evidence="6">S10</strain>
    </source>
</reference>
<dbReference type="PANTHER" id="PTHR12687">
    <property type="entry name" value="NUCLEOLAR COMPLEX 2 AND RAD4-RELATED"/>
    <property type="match status" value="1"/>
</dbReference>
<dbReference type="EMBL" id="JARAOO010000003">
    <property type="protein sequence ID" value="KAJ7975102.1"/>
    <property type="molecule type" value="Genomic_DNA"/>
</dbReference>